<dbReference type="InterPro" id="IPR036388">
    <property type="entry name" value="WH-like_DNA-bd_sf"/>
</dbReference>
<evidence type="ECO:0000256" key="1">
    <source>
        <dbReference type="ARBA" id="ARBA00023015"/>
    </source>
</evidence>
<keyword evidence="2" id="KW-0238">DNA-binding</keyword>
<dbReference type="InterPro" id="IPR036390">
    <property type="entry name" value="WH_DNA-bd_sf"/>
</dbReference>
<dbReference type="SMART" id="SM00344">
    <property type="entry name" value="HTH_ASNC"/>
    <property type="match status" value="1"/>
</dbReference>
<evidence type="ECO:0000259" key="4">
    <source>
        <dbReference type="PROSITE" id="PS50956"/>
    </source>
</evidence>
<accession>A0A9D1F9F0</accession>
<evidence type="ECO:0000256" key="3">
    <source>
        <dbReference type="ARBA" id="ARBA00023163"/>
    </source>
</evidence>
<keyword evidence="3" id="KW-0804">Transcription</keyword>
<comment type="caution">
    <text evidence="5">The sequence shown here is derived from an EMBL/GenBank/DDBJ whole genome shotgun (WGS) entry which is preliminary data.</text>
</comment>
<dbReference type="InterPro" id="IPR019888">
    <property type="entry name" value="Tscrpt_reg_AsnC-like"/>
</dbReference>
<organism evidence="5 6">
    <name type="scientific">Candidatus Avoscillospira avistercoris</name>
    <dbReference type="NCBI Taxonomy" id="2840707"/>
    <lineage>
        <taxon>Bacteria</taxon>
        <taxon>Bacillati</taxon>
        <taxon>Bacillota</taxon>
        <taxon>Clostridia</taxon>
        <taxon>Eubacteriales</taxon>
        <taxon>Oscillospiraceae</taxon>
        <taxon>Oscillospiraceae incertae sedis</taxon>
        <taxon>Candidatus Avoscillospira</taxon>
    </lineage>
</organism>
<proteinExistence type="predicted"/>
<reference evidence="5" key="2">
    <citation type="journal article" date="2021" name="PeerJ">
        <title>Extensive microbial diversity within the chicken gut microbiome revealed by metagenomics and culture.</title>
        <authorList>
            <person name="Gilroy R."/>
            <person name="Ravi A."/>
            <person name="Getino M."/>
            <person name="Pursley I."/>
            <person name="Horton D.L."/>
            <person name="Alikhan N.F."/>
            <person name="Baker D."/>
            <person name="Gharbi K."/>
            <person name="Hall N."/>
            <person name="Watson M."/>
            <person name="Adriaenssens E.M."/>
            <person name="Foster-Nyarko E."/>
            <person name="Jarju S."/>
            <person name="Secka A."/>
            <person name="Antonio M."/>
            <person name="Oren A."/>
            <person name="Chaudhuri R.R."/>
            <person name="La Ragione R."/>
            <person name="Hildebrand F."/>
            <person name="Pallen M.J."/>
        </authorList>
    </citation>
    <scope>NUCLEOTIDE SEQUENCE</scope>
    <source>
        <strain evidence="5">ChiBcec16-1751</strain>
    </source>
</reference>
<keyword evidence="1" id="KW-0805">Transcription regulation</keyword>
<dbReference type="PANTHER" id="PTHR30154:SF53">
    <property type="entry name" value="HTH-TYPE TRANSCRIPTIONAL REGULATOR LRPC"/>
    <property type="match status" value="1"/>
</dbReference>
<evidence type="ECO:0000256" key="2">
    <source>
        <dbReference type="ARBA" id="ARBA00023125"/>
    </source>
</evidence>
<dbReference type="GO" id="GO:0043565">
    <property type="term" value="F:sequence-specific DNA binding"/>
    <property type="evidence" value="ECO:0007669"/>
    <property type="project" value="InterPro"/>
</dbReference>
<dbReference type="PROSITE" id="PS50956">
    <property type="entry name" value="HTH_ASNC_2"/>
    <property type="match status" value="1"/>
</dbReference>
<dbReference type="PRINTS" id="PR00033">
    <property type="entry name" value="HTHASNC"/>
</dbReference>
<dbReference type="EMBL" id="DVJJ01000041">
    <property type="protein sequence ID" value="HIS64186.1"/>
    <property type="molecule type" value="Genomic_DNA"/>
</dbReference>
<dbReference type="PANTHER" id="PTHR30154">
    <property type="entry name" value="LEUCINE-RESPONSIVE REGULATORY PROTEIN"/>
    <property type="match status" value="1"/>
</dbReference>
<evidence type="ECO:0000313" key="6">
    <source>
        <dbReference type="Proteomes" id="UP000886741"/>
    </source>
</evidence>
<dbReference type="Proteomes" id="UP000886741">
    <property type="component" value="Unassembled WGS sequence"/>
</dbReference>
<dbReference type="Gene3D" id="3.30.70.920">
    <property type="match status" value="1"/>
</dbReference>
<reference evidence="5" key="1">
    <citation type="submission" date="2020-10" db="EMBL/GenBank/DDBJ databases">
        <authorList>
            <person name="Gilroy R."/>
        </authorList>
    </citation>
    <scope>NUCLEOTIDE SEQUENCE</scope>
    <source>
        <strain evidence="5">ChiBcec16-1751</strain>
    </source>
</reference>
<feature type="domain" description="HTH asnC-type" evidence="4">
    <location>
        <begin position="1"/>
        <end position="62"/>
    </location>
</feature>
<name>A0A9D1F9F0_9FIRM</name>
<dbReference type="AlphaFoldDB" id="A0A9D1F9F0"/>
<dbReference type="InterPro" id="IPR019887">
    <property type="entry name" value="Tscrpt_reg_AsnC/Lrp_C"/>
</dbReference>
<dbReference type="InterPro" id="IPR011008">
    <property type="entry name" value="Dimeric_a/b-barrel"/>
</dbReference>
<dbReference type="Pfam" id="PF13404">
    <property type="entry name" value="HTH_AsnC-type"/>
    <property type="match status" value="1"/>
</dbReference>
<dbReference type="SUPFAM" id="SSF46785">
    <property type="entry name" value="Winged helix' DNA-binding domain"/>
    <property type="match status" value="1"/>
</dbReference>
<dbReference type="SUPFAM" id="SSF54909">
    <property type="entry name" value="Dimeric alpha+beta barrel"/>
    <property type="match status" value="1"/>
</dbReference>
<sequence length="140" mass="15600">MDQIDQKLLELLRENARMPLKKLAEQVFLSPPAVAARMERLEQRGIIQGYRAVVSPKALGREIQAFIHLVLPPEQQKEFSAFAAGIPQILACYHVTGPHSMLLQVSCADMEQLDGLVAKLQRFGTTQTQVVLSTVLPPDR</sequence>
<evidence type="ECO:0000313" key="5">
    <source>
        <dbReference type="EMBL" id="HIS64186.1"/>
    </source>
</evidence>
<dbReference type="Pfam" id="PF01037">
    <property type="entry name" value="AsnC_trans_reg"/>
    <property type="match status" value="1"/>
</dbReference>
<protein>
    <submittedName>
        <fullName evidence="5">Lrp/AsnC family transcriptional regulator</fullName>
    </submittedName>
</protein>
<dbReference type="GO" id="GO:0043200">
    <property type="term" value="P:response to amino acid"/>
    <property type="evidence" value="ECO:0007669"/>
    <property type="project" value="TreeGrafter"/>
</dbReference>
<dbReference type="Gene3D" id="1.10.10.10">
    <property type="entry name" value="Winged helix-like DNA-binding domain superfamily/Winged helix DNA-binding domain"/>
    <property type="match status" value="1"/>
</dbReference>
<gene>
    <name evidence="5" type="ORF">IAA83_02295</name>
</gene>
<dbReference type="GO" id="GO:0005829">
    <property type="term" value="C:cytosol"/>
    <property type="evidence" value="ECO:0007669"/>
    <property type="project" value="TreeGrafter"/>
</dbReference>
<dbReference type="InterPro" id="IPR000485">
    <property type="entry name" value="AsnC-type_HTH_dom"/>
</dbReference>